<gene>
    <name evidence="1" type="ORF">PoB_004678900</name>
</gene>
<dbReference type="EMBL" id="BLXT01005154">
    <property type="protein sequence ID" value="GFO20284.1"/>
    <property type="molecule type" value="Genomic_DNA"/>
</dbReference>
<name>A0AAV4BJH5_9GAST</name>
<comment type="caution">
    <text evidence="1">The sequence shown here is derived from an EMBL/GenBank/DDBJ whole genome shotgun (WGS) entry which is preliminary data.</text>
</comment>
<dbReference type="AlphaFoldDB" id="A0AAV4BJH5"/>
<accession>A0AAV4BJH5</accession>
<sequence>MEYTPHIVIHLEFPDPSMLPRLDQSLPAPLSVTWFDSLHHVVRKSFDLRACEVRSRQLSERRCIQLFSAVFGHPKSTSTTSVFVL</sequence>
<keyword evidence="2" id="KW-1185">Reference proteome</keyword>
<evidence type="ECO:0000313" key="2">
    <source>
        <dbReference type="Proteomes" id="UP000735302"/>
    </source>
</evidence>
<organism evidence="1 2">
    <name type="scientific">Plakobranchus ocellatus</name>
    <dbReference type="NCBI Taxonomy" id="259542"/>
    <lineage>
        <taxon>Eukaryota</taxon>
        <taxon>Metazoa</taxon>
        <taxon>Spiralia</taxon>
        <taxon>Lophotrochozoa</taxon>
        <taxon>Mollusca</taxon>
        <taxon>Gastropoda</taxon>
        <taxon>Heterobranchia</taxon>
        <taxon>Euthyneura</taxon>
        <taxon>Panpulmonata</taxon>
        <taxon>Sacoglossa</taxon>
        <taxon>Placobranchoidea</taxon>
        <taxon>Plakobranchidae</taxon>
        <taxon>Plakobranchus</taxon>
    </lineage>
</organism>
<proteinExistence type="predicted"/>
<evidence type="ECO:0000313" key="1">
    <source>
        <dbReference type="EMBL" id="GFO20284.1"/>
    </source>
</evidence>
<protein>
    <submittedName>
        <fullName evidence="1">Uncharacterized protein</fullName>
    </submittedName>
</protein>
<dbReference type="Proteomes" id="UP000735302">
    <property type="component" value="Unassembled WGS sequence"/>
</dbReference>
<reference evidence="1 2" key="1">
    <citation type="journal article" date="2021" name="Elife">
        <title>Chloroplast acquisition without the gene transfer in kleptoplastic sea slugs, Plakobranchus ocellatus.</title>
        <authorList>
            <person name="Maeda T."/>
            <person name="Takahashi S."/>
            <person name="Yoshida T."/>
            <person name="Shimamura S."/>
            <person name="Takaki Y."/>
            <person name="Nagai Y."/>
            <person name="Toyoda A."/>
            <person name="Suzuki Y."/>
            <person name="Arimoto A."/>
            <person name="Ishii H."/>
            <person name="Satoh N."/>
            <person name="Nishiyama T."/>
            <person name="Hasebe M."/>
            <person name="Maruyama T."/>
            <person name="Minagawa J."/>
            <person name="Obokata J."/>
            <person name="Shigenobu S."/>
        </authorList>
    </citation>
    <scope>NUCLEOTIDE SEQUENCE [LARGE SCALE GENOMIC DNA]</scope>
</reference>